<dbReference type="InterPro" id="IPR013083">
    <property type="entry name" value="Znf_RING/FYVE/PHD"/>
</dbReference>
<evidence type="ECO:0000256" key="1">
    <source>
        <dbReference type="ARBA" id="ARBA00022723"/>
    </source>
</evidence>
<dbReference type="Gene3D" id="3.10.10.10">
    <property type="entry name" value="HIV Type 1 Reverse Transcriptase, subunit A, domain 1"/>
    <property type="match status" value="1"/>
</dbReference>
<dbReference type="AlphaFoldDB" id="A0A4C1TFF7"/>
<dbReference type="PANTHER" id="PTHR47331:SF5">
    <property type="entry name" value="RIBONUCLEASE H"/>
    <property type="match status" value="1"/>
</dbReference>
<dbReference type="CDD" id="cd15517">
    <property type="entry name" value="PHD_TCF19_like"/>
    <property type="match status" value="1"/>
</dbReference>
<dbReference type="STRING" id="151549.A0A4C1TFF7"/>
<name>A0A4C1TFF7_EUMVA</name>
<organism evidence="5 6">
    <name type="scientific">Eumeta variegata</name>
    <name type="common">Bagworm moth</name>
    <name type="synonym">Eumeta japonica</name>
    <dbReference type="NCBI Taxonomy" id="151549"/>
    <lineage>
        <taxon>Eukaryota</taxon>
        <taxon>Metazoa</taxon>
        <taxon>Ecdysozoa</taxon>
        <taxon>Arthropoda</taxon>
        <taxon>Hexapoda</taxon>
        <taxon>Insecta</taxon>
        <taxon>Pterygota</taxon>
        <taxon>Neoptera</taxon>
        <taxon>Endopterygota</taxon>
        <taxon>Lepidoptera</taxon>
        <taxon>Glossata</taxon>
        <taxon>Ditrysia</taxon>
        <taxon>Tineoidea</taxon>
        <taxon>Psychidae</taxon>
        <taxon>Oiketicinae</taxon>
        <taxon>Eumeta</taxon>
    </lineage>
</organism>
<keyword evidence="2" id="KW-0863">Zinc-finger</keyword>
<dbReference type="GO" id="GO:0008270">
    <property type="term" value="F:zinc ion binding"/>
    <property type="evidence" value="ECO:0007669"/>
    <property type="project" value="UniProtKB-KW"/>
</dbReference>
<sequence length="588" mass="68016">MSQIDFNCNKCQERDTDDMVQCDTCDKWYHYDASSVSTQTGPHYSATEQLTANLRVSPANIIRGPISDVPGPSLWEKAHQPSKLIKDGYEKSHPKLVSGNVLQKNVTIGDTLTPRNCHSLYGKGTSSRSLPSPTQLKLQMLEEEKELQRQYLEKIIPTAAQIAARHVLPKELPYFDGNPEDWPIFISNYKNSTEIAGYTDGENLMRLQSCLWGRAKELSFKILDTSTRKENQQFEVSLPWKEDVPQLPDSYEVAYHRLQCLQKQFKRNPQLQQVMQTEINKLISKGYARKVLDSEMFSYTGRTWYLPIFVALHPNKPGKVRLVWDAAAKSQNKSLNDFLICGPDLLTPLLKILIEFRVRQIAICGDIAEMFHRINVKDDDMHAQRFLWFENVDDKLQPCVYVMKALTFGMSCAPCIAHFIRNKNAENFKSVYPRAVKAIQQYHYMDDFIDSVDSEEEAKKLALQVKAIHSEGGFHMRNWVTNSEFVRSHLSAKGSDTQTSFKSIEKVLGMYWESKNDNFQYNYRFSRLRRDVFNPDVFLTKREVLQVLMSIFDPLEFVAHYTIGLKILLQDIWRSGIKWDENLTKRSM</sequence>
<accession>A0A4C1TFF7</accession>
<dbReference type="InterPro" id="IPR019787">
    <property type="entry name" value="Znf_PHD-finger"/>
</dbReference>
<evidence type="ECO:0000313" key="5">
    <source>
        <dbReference type="EMBL" id="GBP13233.1"/>
    </source>
</evidence>
<keyword evidence="6" id="KW-1185">Reference proteome</keyword>
<evidence type="ECO:0000256" key="3">
    <source>
        <dbReference type="ARBA" id="ARBA00022833"/>
    </source>
</evidence>
<dbReference type="Pfam" id="PF05380">
    <property type="entry name" value="Peptidase_A17"/>
    <property type="match status" value="1"/>
</dbReference>
<dbReference type="InterPro" id="IPR043502">
    <property type="entry name" value="DNA/RNA_pol_sf"/>
</dbReference>
<dbReference type="GO" id="GO:0071897">
    <property type="term" value="P:DNA biosynthetic process"/>
    <property type="evidence" value="ECO:0007669"/>
    <property type="project" value="UniProtKB-ARBA"/>
</dbReference>
<dbReference type="PANTHER" id="PTHR47331">
    <property type="entry name" value="PHD-TYPE DOMAIN-CONTAINING PROTEIN"/>
    <property type="match status" value="1"/>
</dbReference>
<keyword evidence="1" id="KW-0479">Metal-binding</keyword>
<dbReference type="SUPFAM" id="SSF56672">
    <property type="entry name" value="DNA/RNA polymerases"/>
    <property type="match status" value="1"/>
</dbReference>
<dbReference type="InterPro" id="IPR011011">
    <property type="entry name" value="Znf_FYVE_PHD"/>
</dbReference>
<proteinExistence type="predicted"/>
<gene>
    <name evidence="5" type="ORF">EVAR_65812_1</name>
</gene>
<dbReference type="Gene3D" id="3.30.70.270">
    <property type="match status" value="1"/>
</dbReference>
<feature type="domain" description="PHD-type" evidence="4">
    <location>
        <begin position="8"/>
        <end position="32"/>
    </location>
</feature>
<dbReference type="Proteomes" id="UP000299102">
    <property type="component" value="Unassembled WGS sequence"/>
</dbReference>
<evidence type="ECO:0000256" key="2">
    <source>
        <dbReference type="ARBA" id="ARBA00022771"/>
    </source>
</evidence>
<evidence type="ECO:0000313" key="6">
    <source>
        <dbReference type="Proteomes" id="UP000299102"/>
    </source>
</evidence>
<comment type="caution">
    <text evidence="5">The sequence shown here is derived from an EMBL/GenBank/DDBJ whole genome shotgun (WGS) entry which is preliminary data.</text>
</comment>
<keyword evidence="3" id="KW-0862">Zinc</keyword>
<dbReference type="OrthoDB" id="5983986at2759"/>
<reference evidence="5 6" key="1">
    <citation type="journal article" date="2019" name="Commun. Biol.">
        <title>The bagworm genome reveals a unique fibroin gene that provides high tensile strength.</title>
        <authorList>
            <person name="Kono N."/>
            <person name="Nakamura H."/>
            <person name="Ohtoshi R."/>
            <person name="Tomita M."/>
            <person name="Numata K."/>
            <person name="Arakawa K."/>
        </authorList>
    </citation>
    <scope>NUCLEOTIDE SEQUENCE [LARGE SCALE GENOMIC DNA]</scope>
</reference>
<dbReference type="SUPFAM" id="SSF57903">
    <property type="entry name" value="FYVE/PHD zinc finger"/>
    <property type="match status" value="1"/>
</dbReference>
<dbReference type="EMBL" id="BGZK01005250">
    <property type="protein sequence ID" value="GBP13233.1"/>
    <property type="molecule type" value="Genomic_DNA"/>
</dbReference>
<dbReference type="Pfam" id="PF00628">
    <property type="entry name" value="PHD"/>
    <property type="match status" value="1"/>
</dbReference>
<dbReference type="InterPro" id="IPR043128">
    <property type="entry name" value="Rev_trsase/Diguanyl_cyclase"/>
</dbReference>
<protein>
    <recommendedName>
        <fullName evidence="4">PHD-type domain-containing protein</fullName>
    </recommendedName>
</protein>
<dbReference type="InterPro" id="IPR008042">
    <property type="entry name" value="Retrotrans_Pao"/>
</dbReference>
<dbReference type="Gene3D" id="3.30.40.10">
    <property type="entry name" value="Zinc/RING finger domain, C3HC4 (zinc finger)"/>
    <property type="match status" value="1"/>
</dbReference>
<evidence type="ECO:0000259" key="4">
    <source>
        <dbReference type="Pfam" id="PF00628"/>
    </source>
</evidence>